<dbReference type="GO" id="GO:0006024">
    <property type="term" value="P:glycosaminoglycan biosynthetic process"/>
    <property type="evidence" value="ECO:0007669"/>
    <property type="project" value="TreeGrafter"/>
</dbReference>
<organism evidence="2 3">
    <name type="scientific">Panicum virgatum</name>
    <name type="common">Blackwell switchgrass</name>
    <dbReference type="NCBI Taxonomy" id="38727"/>
    <lineage>
        <taxon>Eukaryota</taxon>
        <taxon>Viridiplantae</taxon>
        <taxon>Streptophyta</taxon>
        <taxon>Embryophyta</taxon>
        <taxon>Tracheophyta</taxon>
        <taxon>Spermatophyta</taxon>
        <taxon>Magnoliopsida</taxon>
        <taxon>Liliopsida</taxon>
        <taxon>Poales</taxon>
        <taxon>Poaceae</taxon>
        <taxon>PACMAD clade</taxon>
        <taxon>Panicoideae</taxon>
        <taxon>Panicodae</taxon>
        <taxon>Paniceae</taxon>
        <taxon>Panicinae</taxon>
        <taxon>Panicum</taxon>
        <taxon>Panicum sect. Hiantes</taxon>
    </lineage>
</organism>
<dbReference type="InterPro" id="IPR028356">
    <property type="entry name" value="UDPglc_DH_euk"/>
</dbReference>
<gene>
    <name evidence="2" type="ORF">PVAP13_9KG108000</name>
</gene>
<dbReference type="PANTHER" id="PTHR11374">
    <property type="entry name" value="UDP-GLUCOSE DEHYDROGENASE/UDP-MANNAC DEHYDROGENASE"/>
    <property type="match status" value="1"/>
</dbReference>
<dbReference type="EMBL" id="CM029053">
    <property type="protein sequence ID" value="KAG2547539.1"/>
    <property type="molecule type" value="Genomic_DNA"/>
</dbReference>
<reference evidence="2" key="1">
    <citation type="submission" date="2020-05" db="EMBL/GenBank/DDBJ databases">
        <title>WGS assembly of Panicum virgatum.</title>
        <authorList>
            <person name="Lovell J.T."/>
            <person name="Jenkins J."/>
            <person name="Shu S."/>
            <person name="Juenger T.E."/>
            <person name="Schmutz J."/>
        </authorList>
    </citation>
    <scope>NUCLEOTIDE SEQUENCE</scope>
    <source>
        <strain evidence="2">AP13</strain>
    </source>
</reference>
<proteinExistence type="predicted"/>
<keyword evidence="1" id="KW-1133">Transmembrane helix</keyword>
<keyword evidence="1" id="KW-0472">Membrane</keyword>
<accession>A0A8T0NH36</accession>
<sequence length="234" mass="25904">MKSLKERLRYVSDSALVVDHITTARTTMNATAAVCSGHSWSGKSGRSLITRIALSRSPVTPTNSKPLLLSALLSSHHFTCSIPFSVPPSTRERGDQSKGPTSYLHNKTPMVKICCIGAGYVVRQLDYRRMFDAMHKPAFVFDGRNVVDVAMLREIGFVVYSIGKPLDDWLSGSRTCQPSPDIYDPSGLLILFPRLPDSVTLALFLISFIFFQNLNVSSVCISSLAFLIMYTMFI</sequence>
<protein>
    <submittedName>
        <fullName evidence="2">Uncharacterized protein</fullName>
    </submittedName>
</protein>
<dbReference type="Proteomes" id="UP000823388">
    <property type="component" value="Chromosome 9K"/>
</dbReference>
<comment type="caution">
    <text evidence="2">The sequence shown here is derived from an EMBL/GenBank/DDBJ whole genome shotgun (WGS) entry which is preliminary data.</text>
</comment>
<feature type="transmembrane region" description="Helical" evidence="1">
    <location>
        <begin position="216"/>
        <end position="233"/>
    </location>
</feature>
<dbReference type="Gene3D" id="3.40.50.720">
    <property type="entry name" value="NAD(P)-binding Rossmann-like Domain"/>
    <property type="match status" value="1"/>
</dbReference>
<evidence type="ECO:0000313" key="2">
    <source>
        <dbReference type="EMBL" id="KAG2547539.1"/>
    </source>
</evidence>
<evidence type="ECO:0000256" key="1">
    <source>
        <dbReference type="SAM" id="Phobius"/>
    </source>
</evidence>
<keyword evidence="1" id="KW-0812">Transmembrane</keyword>
<keyword evidence="3" id="KW-1185">Reference proteome</keyword>
<dbReference type="PANTHER" id="PTHR11374:SF44">
    <property type="entry name" value="UDP-GLUCOSE 6-DEHYDROGENASE 2"/>
    <property type="match status" value="1"/>
</dbReference>
<name>A0A8T0NH36_PANVG</name>
<dbReference type="AlphaFoldDB" id="A0A8T0NH36"/>
<dbReference type="GO" id="GO:0003979">
    <property type="term" value="F:UDP-glucose 6-dehydrogenase activity"/>
    <property type="evidence" value="ECO:0007669"/>
    <property type="project" value="InterPro"/>
</dbReference>
<dbReference type="GO" id="GO:0005634">
    <property type="term" value="C:nucleus"/>
    <property type="evidence" value="ECO:0007669"/>
    <property type="project" value="TreeGrafter"/>
</dbReference>
<evidence type="ECO:0000313" key="3">
    <source>
        <dbReference type="Proteomes" id="UP000823388"/>
    </source>
</evidence>